<dbReference type="Proteomes" id="UP001168528">
    <property type="component" value="Unassembled WGS sequence"/>
</dbReference>
<feature type="chain" id="PRO_5045448865" evidence="2">
    <location>
        <begin position="21"/>
        <end position="191"/>
    </location>
</feature>
<organism evidence="3 4">
    <name type="scientific">Rhodocytophaga aerolata</name>
    <dbReference type="NCBI Taxonomy" id="455078"/>
    <lineage>
        <taxon>Bacteria</taxon>
        <taxon>Pseudomonadati</taxon>
        <taxon>Bacteroidota</taxon>
        <taxon>Cytophagia</taxon>
        <taxon>Cytophagales</taxon>
        <taxon>Rhodocytophagaceae</taxon>
        <taxon>Rhodocytophaga</taxon>
    </lineage>
</organism>
<keyword evidence="2" id="KW-0732">Signal</keyword>
<dbReference type="PROSITE" id="PS51257">
    <property type="entry name" value="PROKAR_LIPOPROTEIN"/>
    <property type="match status" value="1"/>
</dbReference>
<feature type="signal peptide" evidence="2">
    <location>
        <begin position="1"/>
        <end position="20"/>
    </location>
</feature>
<dbReference type="SUPFAM" id="SSF160574">
    <property type="entry name" value="BT0923-like"/>
    <property type="match status" value="1"/>
</dbReference>
<evidence type="ECO:0000256" key="2">
    <source>
        <dbReference type="SAM" id="SignalP"/>
    </source>
</evidence>
<feature type="compositionally biased region" description="Basic residues" evidence="1">
    <location>
        <begin position="152"/>
        <end position="185"/>
    </location>
</feature>
<dbReference type="Gene3D" id="3.10.450.360">
    <property type="match status" value="1"/>
</dbReference>
<dbReference type="EMBL" id="JAUKPO010000008">
    <property type="protein sequence ID" value="MDO1447860.1"/>
    <property type="molecule type" value="Genomic_DNA"/>
</dbReference>
<name>A0ABT8R6Y0_9BACT</name>
<dbReference type="RefSeq" id="WP_302038660.1">
    <property type="nucleotide sequence ID" value="NZ_JAUKPO010000008.1"/>
</dbReference>
<accession>A0ABT8R6Y0</accession>
<evidence type="ECO:0000313" key="4">
    <source>
        <dbReference type="Proteomes" id="UP001168528"/>
    </source>
</evidence>
<evidence type="ECO:0000313" key="3">
    <source>
        <dbReference type="EMBL" id="MDO1447860.1"/>
    </source>
</evidence>
<evidence type="ECO:0000256" key="1">
    <source>
        <dbReference type="SAM" id="MobiDB-lite"/>
    </source>
</evidence>
<comment type="caution">
    <text evidence="3">The sequence shown here is derived from an EMBL/GenBank/DDBJ whole genome shotgun (WGS) entry which is preliminary data.</text>
</comment>
<feature type="region of interest" description="Disordered" evidence="1">
    <location>
        <begin position="152"/>
        <end position="191"/>
    </location>
</feature>
<gene>
    <name evidence="3" type="ORF">Q0590_16430</name>
</gene>
<protein>
    <submittedName>
        <fullName evidence="3">PepSY-like domain-containing protein</fullName>
    </submittedName>
</protein>
<sequence>MRKTLGILLFATFSCTISVAQKSNKPIPEQVAMQFSSKFTHIRQVAWSTADNNTYEGRFQDKGVVKKVVYSNAGQWLVIESPASENEIPQAVSRSVSQNFPGYQVSQATRMELFGQGIAFRIRVRNGNGSLDVEIDTRGNVRRRVEVYEDHHHHHDCHHHHEHCDHHKHKDKHKHKHGKGHKHHHRDDDDD</sequence>
<keyword evidence="4" id="KW-1185">Reference proteome</keyword>
<proteinExistence type="predicted"/>
<reference evidence="3" key="1">
    <citation type="submission" date="2023-07" db="EMBL/GenBank/DDBJ databases">
        <title>The genome sequence of Rhodocytophaga aerolata KACC 12507.</title>
        <authorList>
            <person name="Zhang X."/>
        </authorList>
    </citation>
    <scope>NUCLEOTIDE SEQUENCE</scope>
    <source>
        <strain evidence="3">KACC 12507</strain>
    </source>
</reference>